<dbReference type="AlphaFoldDB" id="A0ABD5VG01"/>
<dbReference type="EMBL" id="JBHSXN010000003">
    <property type="protein sequence ID" value="MFC6954430.1"/>
    <property type="molecule type" value="Genomic_DNA"/>
</dbReference>
<feature type="transmembrane region" description="Helical" evidence="1">
    <location>
        <begin position="6"/>
        <end position="24"/>
    </location>
</feature>
<sequence>MNLRPGIMATAIALLAALPAALFVSNGEWLALGTFACIAVIGVFMWYLFDGTEPDTSGAKH</sequence>
<keyword evidence="1" id="KW-1133">Transmembrane helix</keyword>
<reference evidence="2 3" key="1">
    <citation type="journal article" date="2019" name="Int. J. Syst. Evol. Microbiol.">
        <title>The Global Catalogue of Microorganisms (GCM) 10K type strain sequencing project: providing services to taxonomists for standard genome sequencing and annotation.</title>
        <authorList>
            <consortium name="The Broad Institute Genomics Platform"/>
            <consortium name="The Broad Institute Genome Sequencing Center for Infectious Disease"/>
            <person name="Wu L."/>
            <person name="Ma J."/>
        </authorList>
    </citation>
    <scope>NUCLEOTIDE SEQUENCE [LARGE SCALE GENOMIC DNA]</scope>
    <source>
        <strain evidence="2 3">GX26</strain>
    </source>
</reference>
<accession>A0ABD5VG01</accession>
<keyword evidence="1" id="KW-0472">Membrane</keyword>
<comment type="caution">
    <text evidence="2">The sequence shown here is derived from an EMBL/GenBank/DDBJ whole genome shotgun (WGS) entry which is preliminary data.</text>
</comment>
<evidence type="ECO:0000256" key="1">
    <source>
        <dbReference type="SAM" id="Phobius"/>
    </source>
</evidence>
<proteinExistence type="predicted"/>
<gene>
    <name evidence="2" type="ORF">ACFQGB_16320</name>
</gene>
<keyword evidence="1" id="KW-0812">Transmembrane</keyword>
<dbReference type="RefSeq" id="WP_336351379.1">
    <property type="nucleotide sequence ID" value="NZ_JAZAQL010000003.1"/>
</dbReference>
<dbReference type="Proteomes" id="UP001596395">
    <property type="component" value="Unassembled WGS sequence"/>
</dbReference>
<organism evidence="2 3">
    <name type="scientific">Halorubellus litoreus</name>
    <dbReference type="NCBI Taxonomy" id="755308"/>
    <lineage>
        <taxon>Archaea</taxon>
        <taxon>Methanobacteriati</taxon>
        <taxon>Methanobacteriota</taxon>
        <taxon>Stenosarchaea group</taxon>
        <taxon>Halobacteria</taxon>
        <taxon>Halobacteriales</taxon>
        <taxon>Halorubellaceae</taxon>
        <taxon>Halorubellus</taxon>
    </lineage>
</organism>
<keyword evidence="3" id="KW-1185">Reference proteome</keyword>
<name>A0ABD5VG01_9EURY</name>
<evidence type="ECO:0000313" key="2">
    <source>
        <dbReference type="EMBL" id="MFC6954430.1"/>
    </source>
</evidence>
<evidence type="ECO:0000313" key="3">
    <source>
        <dbReference type="Proteomes" id="UP001596395"/>
    </source>
</evidence>
<protein>
    <submittedName>
        <fullName evidence="2">Uncharacterized protein</fullName>
    </submittedName>
</protein>
<feature type="transmembrane region" description="Helical" evidence="1">
    <location>
        <begin position="29"/>
        <end position="49"/>
    </location>
</feature>